<proteinExistence type="predicted"/>
<reference evidence="2" key="1">
    <citation type="submission" date="2020-02" db="EMBL/GenBank/DDBJ databases">
        <authorList>
            <person name="Shen X.-R."/>
            <person name="Zhang Y.-X."/>
        </authorList>
    </citation>
    <scope>NUCLEOTIDE SEQUENCE</scope>
    <source>
        <strain evidence="2">SYP-B3998</strain>
    </source>
</reference>
<evidence type="ECO:0000313" key="2">
    <source>
        <dbReference type="EMBL" id="NEW05841.1"/>
    </source>
</evidence>
<evidence type="ECO:0000256" key="1">
    <source>
        <dbReference type="SAM" id="SignalP"/>
    </source>
</evidence>
<organism evidence="2">
    <name type="scientific">Paenibacillus sp. SYP-B3998</name>
    <dbReference type="NCBI Taxonomy" id="2678564"/>
    <lineage>
        <taxon>Bacteria</taxon>
        <taxon>Bacillati</taxon>
        <taxon>Bacillota</taxon>
        <taxon>Bacilli</taxon>
        <taxon>Bacillales</taxon>
        <taxon>Paenibacillaceae</taxon>
        <taxon>Paenibacillus</taxon>
    </lineage>
</organism>
<keyword evidence="1" id="KW-0732">Signal</keyword>
<gene>
    <name evidence="2" type="ORF">GK047_07395</name>
</gene>
<accession>A0A6G3ZW92</accession>
<feature type="signal peptide" evidence="1">
    <location>
        <begin position="1"/>
        <end position="24"/>
    </location>
</feature>
<name>A0A6G3ZW92_9BACL</name>
<protein>
    <recommendedName>
        <fullName evidence="3">DUF4879 domain-containing protein</fullName>
    </recommendedName>
</protein>
<dbReference type="EMBL" id="JAAIKC010000001">
    <property type="protein sequence ID" value="NEW05841.1"/>
    <property type="molecule type" value="Genomic_DNA"/>
</dbReference>
<comment type="caution">
    <text evidence="2">The sequence shown here is derived from an EMBL/GenBank/DDBJ whole genome shotgun (WGS) entry which is preliminary data.</text>
</comment>
<dbReference type="RefSeq" id="WP_163943238.1">
    <property type="nucleotide sequence ID" value="NZ_JAAIKC010000001.1"/>
</dbReference>
<dbReference type="AlphaFoldDB" id="A0A6G3ZW92"/>
<sequence>MKRKVLAMLVSLAMLLTFSTAVSAKQEIAQLQSTNVILPGDSGPVSGLGGTSFGTYTGQGKLVVKGNYRGGNAYGYRPEFYLSVYKVTNGNYERVGGYQEMGYSGVNNSIFFSLPNLPYGTYEVLIGGGLVYGASNENVYFTP</sequence>
<evidence type="ECO:0008006" key="3">
    <source>
        <dbReference type="Google" id="ProtNLM"/>
    </source>
</evidence>
<feature type="chain" id="PRO_5026257003" description="DUF4879 domain-containing protein" evidence="1">
    <location>
        <begin position="25"/>
        <end position="143"/>
    </location>
</feature>